<protein>
    <submittedName>
        <fullName evidence="1">Fe-S cluster assembly iron-binding protein IscA</fullName>
    </submittedName>
</protein>
<dbReference type="EMBL" id="VFPQ01000001">
    <property type="protein sequence ID" value="TQM74081.1"/>
    <property type="molecule type" value="Genomic_DNA"/>
</dbReference>
<organism evidence="1 2">
    <name type="scientific">Thermopolyspora flexuosa</name>
    <dbReference type="NCBI Taxonomy" id="103836"/>
    <lineage>
        <taxon>Bacteria</taxon>
        <taxon>Bacillati</taxon>
        <taxon>Actinomycetota</taxon>
        <taxon>Actinomycetes</taxon>
        <taxon>Streptosporangiales</taxon>
        <taxon>Streptosporangiaceae</taxon>
        <taxon>Thermopolyspora</taxon>
    </lineage>
</organism>
<name>A0A543IU27_9ACTN</name>
<comment type="caution">
    <text evidence="1">The sequence shown here is derived from an EMBL/GenBank/DDBJ whole genome shotgun (WGS) entry which is preliminary data.</text>
</comment>
<dbReference type="InterPro" id="IPR035903">
    <property type="entry name" value="HesB-like_dom_sf"/>
</dbReference>
<evidence type="ECO:0000313" key="2">
    <source>
        <dbReference type="Proteomes" id="UP000319213"/>
    </source>
</evidence>
<evidence type="ECO:0000313" key="1">
    <source>
        <dbReference type="EMBL" id="TQM74081.1"/>
    </source>
</evidence>
<dbReference type="Gene3D" id="2.60.300.12">
    <property type="entry name" value="HesB-like domain"/>
    <property type="match status" value="1"/>
</dbReference>
<dbReference type="RefSeq" id="WP_142258304.1">
    <property type="nucleotide sequence ID" value="NZ_BMPV01000006.1"/>
</dbReference>
<gene>
    <name evidence="1" type="ORF">FHX40_0743</name>
</gene>
<accession>A0A543IU27</accession>
<dbReference type="Proteomes" id="UP000319213">
    <property type="component" value="Unassembled WGS sequence"/>
</dbReference>
<keyword evidence="2" id="KW-1185">Reference proteome</keyword>
<reference evidence="1 2" key="1">
    <citation type="submission" date="2019-06" db="EMBL/GenBank/DDBJ databases">
        <title>Sequencing the genomes of 1000 actinobacteria strains.</title>
        <authorList>
            <person name="Klenk H.-P."/>
        </authorList>
    </citation>
    <scope>NUCLEOTIDE SEQUENCE [LARGE SCALE GENOMIC DNA]</scope>
    <source>
        <strain evidence="1 2">DSM 43186</strain>
    </source>
</reference>
<dbReference type="SUPFAM" id="SSF89360">
    <property type="entry name" value="HesB-like domain"/>
    <property type="match status" value="1"/>
</dbReference>
<dbReference type="AlphaFoldDB" id="A0A543IU27"/>
<sequence>MLTLTDDAVQAIRDLLVGEDLPQNAGMRIAAVESDPGSLELSLTSGPQAGDEVVAREDVRVFLSPEAARIVEDKTLDADVSTQGRPSFRLTRQV</sequence>
<proteinExistence type="predicted"/>
<dbReference type="OrthoDB" id="4868950at2"/>